<protein>
    <submittedName>
        <fullName evidence="2">Uncharacterized protein</fullName>
    </submittedName>
</protein>
<feature type="compositionally biased region" description="Basic residues" evidence="1">
    <location>
        <begin position="145"/>
        <end position="156"/>
    </location>
</feature>
<dbReference type="PANTHER" id="PTHR33377:SF67">
    <property type="match status" value="1"/>
</dbReference>
<dbReference type="Pfam" id="PF08224">
    <property type="entry name" value="DUF1719"/>
    <property type="match status" value="1"/>
</dbReference>
<dbReference type="EMBL" id="CM027687">
    <property type="protein sequence ID" value="KAG0521279.1"/>
    <property type="molecule type" value="Genomic_DNA"/>
</dbReference>
<gene>
    <name evidence="2" type="ORF">BDA96_08G147700</name>
</gene>
<proteinExistence type="predicted"/>
<comment type="caution">
    <text evidence="2">The sequence shown here is derived from an EMBL/GenBank/DDBJ whole genome shotgun (WGS) entry which is preliminary data.</text>
</comment>
<name>A0A921QFF0_SORBI</name>
<dbReference type="AlphaFoldDB" id="A0A921QFF0"/>
<dbReference type="PANTHER" id="PTHR33377">
    <property type="entry name" value="OS10G0134700 PROTEIN-RELATED"/>
    <property type="match status" value="1"/>
</dbReference>
<reference evidence="2" key="2">
    <citation type="submission" date="2020-10" db="EMBL/GenBank/DDBJ databases">
        <authorList>
            <person name="Cooper E.A."/>
            <person name="Brenton Z.W."/>
            <person name="Flinn B.S."/>
            <person name="Jenkins J."/>
            <person name="Shu S."/>
            <person name="Flowers D."/>
            <person name="Luo F."/>
            <person name="Wang Y."/>
            <person name="Xia P."/>
            <person name="Barry K."/>
            <person name="Daum C."/>
            <person name="Lipzen A."/>
            <person name="Yoshinaga Y."/>
            <person name="Schmutz J."/>
            <person name="Saski C."/>
            <person name="Vermerris W."/>
            <person name="Kresovich S."/>
        </authorList>
    </citation>
    <scope>NUCLEOTIDE SEQUENCE</scope>
</reference>
<evidence type="ECO:0000256" key="1">
    <source>
        <dbReference type="SAM" id="MobiDB-lite"/>
    </source>
</evidence>
<evidence type="ECO:0000313" key="2">
    <source>
        <dbReference type="EMBL" id="KAG0521279.1"/>
    </source>
</evidence>
<organism evidence="2 3">
    <name type="scientific">Sorghum bicolor</name>
    <name type="common">Sorghum</name>
    <name type="synonym">Sorghum vulgare</name>
    <dbReference type="NCBI Taxonomy" id="4558"/>
    <lineage>
        <taxon>Eukaryota</taxon>
        <taxon>Viridiplantae</taxon>
        <taxon>Streptophyta</taxon>
        <taxon>Embryophyta</taxon>
        <taxon>Tracheophyta</taxon>
        <taxon>Spermatophyta</taxon>
        <taxon>Magnoliopsida</taxon>
        <taxon>Liliopsida</taxon>
        <taxon>Poales</taxon>
        <taxon>Poaceae</taxon>
        <taxon>PACMAD clade</taxon>
        <taxon>Panicoideae</taxon>
        <taxon>Andropogonodae</taxon>
        <taxon>Andropogoneae</taxon>
        <taxon>Sorghinae</taxon>
        <taxon>Sorghum</taxon>
    </lineage>
</organism>
<dbReference type="Proteomes" id="UP000807115">
    <property type="component" value="Chromosome 8"/>
</dbReference>
<sequence length="547" mass="60116">MADSIAGAVASALVQEVVGRVVSGLVLLAGTGTGTGTGKRDEKAPASSSSSQAQEGAGAAAAGQHKHNVERLKMAVSQLEFALERTGKLPITDVSLLDQRKMFKLAYVEGTDLLLTNQRHSTLAAAAAHHHRRMSDDDEALANHQHGRRRSNPPKRRRWILAAMARPFSSSSSSPPSSSPAIDADVVRRFEWFADSAGRFVRDVADSGTTLRHHTFFCNPVVRRLLEGKHLRYESETTEQAAAGRRRRRRVLRFLDLWPLCIEGRGVETILEYRYQDGGAPEKNLLLHVVLRLSESTDVFGTAVACLRAMASELNLLVVSEAAVGELALLATSVDMSRSVAPPWARIDEGGYARASQAFRQDPVCCKENNWQQQHSHGGRRPRATTSGGDTSPELSRILPEEIIVLAFWCCLPVPAPECGLSPSRCWRPPPLKMTVFFSPHACYHHDAEEEQQRRRSWALDLAAAAAAGENGDPPLLRDVSVQQVAEMVRPKAVDCFLRQPHLPLYAITWGSEHGKAIFIVEKPTSTERTGAGEEPRKECKPEVHDR</sequence>
<dbReference type="SMART" id="SM01157">
    <property type="entry name" value="DUF1719"/>
    <property type="match status" value="1"/>
</dbReference>
<feature type="compositionally biased region" description="Basic and acidic residues" evidence="1">
    <location>
        <begin position="531"/>
        <end position="547"/>
    </location>
</feature>
<dbReference type="InterPro" id="IPR013181">
    <property type="entry name" value="DUF1719"/>
</dbReference>
<reference evidence="2" key="1">
    <citation type="journal article" date="2019" name="BMC Genomics">
        <title>A new reference genome for Sorghum bicolor reveals high levels of sequence similarity between sweet and grain genotypes: implications for the genetics of sugar metabolism.</title>
        <authorList>
            <person name="Cooper E.A."/>
            <person name="Brenton Z.W."/>
            <person name="Flinn B.S."/>
            <person name="Jenkins J."/>
            <person name="Shu S."/>
            <person name="Flowers D."/>
            <person name="Luo F."/>
            <person name="Wang Y."/>
            <person name="Xia P."/>
            <person name="Barry K."/>
            <person name="Daum C."/>
            <person name="Lipzen A."/>
            <person name="Yoshinaga Y."/>
            <person name="Schmutz J."/>
            <person name="Saski C."/>
            <person name="Vermerris W."/>
            <person name="Kresovich S."/>
        </authorList>
    </citation>
    <scope>NUCLEOTIDE SEQUENCE</scope>
</reference>
<feature type="region of interest" description="Disordered" evidence="1">
    <location>
        <begin position="523"/>
        <end position="547"/>
    </location>
</feature>
<evidence type="ECO:0000313" key="3">
    <source>
        <dbReference type="Proteomes" id="UP000807115"/>
    </source>
</evidence>
<feature type="region of interest" description="Disordered" evidence="1">
    <location>
        <begin position="33"/>
        <end position="66"/>
    </location>
</feature>
<feature type="region of interest" description="Disordered" evidence="1">
    <location>
        <begin position="370"/>
        <end position="393"/>
    </location>
</feature>
<feature type="compositionally biased region" description="Polar residues" evidence="1">
    <location>
        <begin position="384"/>
        <end position="393"/>
    </location>
</feature>
<accession>A0A921QFF0</accession>
<feature type="region of interest" description="Disordered" evidence="1">
    <location>
        <begin position="134"/>
        <end position="156"/>
    </location>
</feature>
<feature type="compositionally biased region" description="Low complexity" evidence="1">
    <location>
        <begin position="45"/>
        <end position="63"/>
    </location>
</feature>